<keyword evidence="2" id="KW-1185">Reference proteome</keyword>
<proteinExistence type="predicted"/>
<evidence type="ECO:0000313" key="2">
    <source>
        <dbReference type="Proteomes" id="UP000199297"/>
    </source>
</evidence>
<dbReference type="EMBL" id="FOBI01000022">
    <property type="protein sequence ID" value="SEL78264.1"/>
    <property type="molecule type" value="Genomic_DNA"/>
</dbReference>
<organism evidence="1 2">
    <name type="scientific">Colwellia chukchiensis</name>
    <dbReference type="NCBI Taxonomy" id="641665"/>
    <lineage>
        <taxon>Bacteria</taxon>
        <taxon>Pseudomonadati</taxon>
        <taxon>Pseudomonadota</taxon>
        <taxon>Gammaproteobacteria</taxon>
        <taxon>Alteromonadales</taxon>
        <taxon>Colwelliaceae</taxon>
        <taxon>Colwellia</taxon>
    </lineage>
</organism>
<gene>
    <name evidence="1" type="ORF">SAMN05216262_12210</name>
</gene>
<evidence type="ECO:0000313" key="1">
    <source>
        <dbReference type="EMBL" id="SEL78264.1"/>
    </source>
</evidence>
<reference evidence="2" key="1">
    <citation type="submission" date="2016-10" db="EMBL/GenBank/DDBJ databases">
        <authorList>
            <person name="Varghese N."/>
            <person name="Submissions S."/>
        </authorList>
    </citation>
    <scope>NUCLEOTIDE SEQUENCE [LARGE SCALE GENOMIC DNA]</scope>
    <source>
        <strain evidence="2">CGMCC 1.9127</strain>
    </source>
</reference>
<evidence type="ECO:0008006" key="3">
    <source>
        <dbReference type="Google" id="ProtNLM"/>
    </source>
</evidence>
<dbReference type="STRING" id="641665.GCA_002104455_02041"/>
<name>A0A1H7T1Z8_9GAMM</name>
<accession>A0A1H7T1Z8</accession>
<protein>
    <recommendedName>
        <fullName evidence="3">Transposase</fullName>
    </recommendedName>
</protein>
<dbReference type="AlphaFoldDB" id="A0A1H7T1Z8"/>
<dbReference type="Proteomes" id="UP000199297">
    <property type="component" value="Unassembled WGS sequence"/>
</dbReference>
<sequence length="48" mass="5523">MPENWLTLSKDFRKLFHGAVGHSDVLTDYCEHKGLKRRAIVANKLIIT</sequence>